<name>A0A3B0J187_DROGU</name>
<evidence type="ECO:0000256" key="1">
    <source>
        <dbReference type="ARBA" id="ARBA00004613"/>
    </source>
</evidence>
<organism evidence="7 8">
    <name type="scientific">Drosophila guanche</name>
    <name type="common">Fruit fly</name>
    <dbReference type="NCBI Taxonomy" id="7266"/>
    <lineage>
        <taxon>Eukaryota</taxon>
        <taxon>Metazoa</taxon>
        <taxon>Ecdysozoa</taxon>
        <taxon>Arthropoda</taxon>
        <taxon>Hexapoda</taxon>
        <taxon>Insecta</taxon>
        <taxon>Pterygota</taxon>
        <taxon>Neoptera</taxon>
        <taxon>Endopterygota</taxon>
        <taxon>Diptera</taxon>
        <taxon>Brachycera</taxon>
        <taxon>Muscomorpha</taxon>
        <taxon>Ephydroidea</taxon>
        <taxon>Drosophilidae</taxon>
        <taxon>Drosophila</taxon>
        <taxon>Sophophora</taxon>
    </lineage>
</organism>
<feature type="signal peptide" evidence="5">
    <location>
        <begin position="1"/>
        <end position="22"/>
    </location>
</feature>
<dbReference type="GO" id="GO:0005576">
    <property type="term" value="C:extracellular region"/>
    <property type="evidence" value="ECO:0007669"/>
    <property type="project" value="UniProtKB-SubCell"/>
</dbReference>
<feature type="region of interest" description="Disordered" evidence="4">
    <location>
        <begin position="54"/>
        <end position="79"/>
    </location>
</feature>
<dbReference type="STRING" id="7266.A0A3B0J187"/>
<proteinExistence type="inferred from homology"/>
<feature type="chain" id="PRO_5017413448" description="OBP47-like domain-containing protein" evidence="5">
    <location>
        <begin position="23"/>
        <end position="214"/>
    </location>
</feature>
<evidence type="ECO:0000313" key="7">
    <source>
        <dbReference type="EMBL" id="SPP74607.1"/>
    </source>
</evidence>
<evidence type="ECO:0000313" key="8">
    <source>
        <dbReference type="Proteomes" id="UP000268350"/>
    </source>
</evidence>
<dbReference type="PANTHER" id="PTHR21066">
    <property type="entry name" value="ODORANT-BINDING PROTEIN 59A-RELATED"/>
    <property type="match status" value="1"/>
</dbReference>
<evidence type="ECO:0000256" key="4">
    <source>
        <dbReference type="SAM" id="MobiDB-lite"/>
    </source>
</evidence>
<evidence type="ECO:0000256" key="2">
    <source>
        <dbReference type="ARBA" id="ARBA00008098"/>
    </source>
</evidence>
<keyword evidence="3" id="KW-0964">Secreted</keyword>
<dbReference type="Gene3D" id="1.10.238.270">
    <property type="match status" value="1"/>
</dbReference>
<sequence>MLHRSQLLLVVVGFCLNAAASGDVDCSKRPKFVDPRTCCPMPDFITAELKEKCNASDVTPPPRPTDASGSFESKRRHHHPHPPPCLMECIFNETGIYQNRHLDESKLEAYVTVVFADSTDLQNVATQAFVSCAEKVADFEAKLSAELRPRPSPPPGMPICSHDAGHLMGCVFKNLMKNCPDSIRNDAQECTDMREFFTNCKGPRGGPPFFSEKV</sequence>
<dbReference type="OrthoDB" id="7962367at2759"/>
<comment type="similarity">
    <text evidence="2">Belongs to the PBP/GOBP family.</text>
</comment>
<keyword evidence="8" id="KW-1185">Reference proteome</keyword>
<dbReference type="InterPro" id="IPR052295">
    <property type="entry name" value="Odorant-binding_protein"/>
</dbReference>
<dbReference type="InterPro" id="IPR054577">
    <property type="entry name" value="OBP47-like_dom"/>
</dbReference>
<dbReference type="AlphaFoldDB" id="A0A3B0J187"/>
<reference evidence="8" key="1">
    <citation type="submission" date="2018-01" db="EMBL/GenBank/DDBJ databases">
        <authorList>
            <person name="Alioto T."/>
            <person name="Alioto T."/>
        </authorList>
    </citation>
    <scope>NUCLEOTIDE SEQUENCE [LARGE SCALE GENOMIC DNA]</scope>
</reference>
<gene>
    <name evidence="7" type="ORF">DGUA_6G002259</name>
</gene>
<dbReference type="Pfam" id="PF22651">
    <property type="entry name" value="OBP47_like"/>
    <property type="match status" value="1"/>
</dbReference>
<dbReference type="OMA" id="CCPMPDF"/>
<comment type="subcellular location">
    <subcellularLocation>
        <location evidence="1">Secreted</location>
    </subcellularLocation>
</comment>
<feature type="domain" description="OBP47-like" evidence="6">
    <location>
        <begin position="85"/>
        <end position="196"/>
    </location>
</feature>
<evidence type="ECO:0000256" key="3">
    <source>
        <dbReference type="ARBA" id="ARBA00022525"/>
    </source>
</evidence>
<keyword evidence="5" id="KW-0732">Signal</keyword>
<dbReference type="EMBL" id="OUUW01000001">
    <property type="protein sequence ID" value="SPP74607.1"/>
    <property type="molecule type" value="Genomic_DNA"/>
</dbReference>
<evidence type="ECO:0000259" key="6">
    <source>
        <dbReference type="Pfam" id="PF22651"/>
    </source>
</evidence>
<protein>
    <recommendedName>
        <fullName evidence="6">OBP47-like domain-containing protein</fullName>
    </recommendedName>
</protein>
<evidence type="ECO:0000256" key="5">
    <source>
        <dbReference type="SAM" id="SignalP"/>
    </source>
</evidence>
<dbReference type="Proteomes" id="UP000268350">
    <property type="component" value="Unassembled WGS sequence"/>
</dbReference>
<dbReference type="PANTHER" id="PTHR21066:SF15">
    <property type="entry name" value="GH25962P-RELATED"/>
    <property type="match status" value="1"/>
</dbReference>
<accession>A0A3B0J187</accession>